<dbReference type="Gene3D" id="1.10.10.60">
    <property type="entry name" value="Homeodomain-like"/>
    <property type="match status" value="1"/>
</dbReference>
<comment type="caution">
    <text evidence="6">The sequence shown here is derived from an EMBL/GenBank/DDBJ whole genome shotgun (WGS) entry which is preliminary data.</text>
</comment>
<dbReference type="Pfam" id="PF14525">
    <property type="entry name" value="AraC_binding_2"/>
    <property type="match status" value="1"/>
</dbReference>
<keyword evidence="3" id="KW-0010">Activator</keyword>
<dbReference type="PANTHER" id="PTHR46796">
    <property type="entry name" value="HTH-TYPE TRANSCRIPTIONAL ACTIVATOR RHAS-RELATED"/>
    <property type="match status" value="1"/>
</dbReference>
<evidence type="ECO:0000256" key="3">
    <source>
        <dbReference type="ARBA" id="ARBA00023159"/>
    </source>
</evidence>
<dbReference type="Pfam" id="PF12833">
    <property type="entry name" value="HTH_18"/>
    <property type="match status" value="1"/>
</dbReference>
<dbReference type="InterPro" id="IPR018060">
    <property type="entry name" value="HTH_AraC"/>
</dbReference>
<dbReference type="SMART" id="SM00342">
    <property type="entry name" value="HTH_ARAC"/>
    <property type="match status" value="1"/>
</dbReference>
<feature type="domain" description="HTH araC/xylS-type" evidence="5">
    <location>
        <begin position="219"/>
        <end position="319"/>
    </location>
</feature>
<gene>
    <name evidence="6" type="ORF">H9C73_09295</name>
</gene>
<sequence length="321" mass="36900">MFSNALSNAVIFDGAHPLEVSEYVDKHVGHHKLEFNDLHCSRRPESRLRYRDFAGIGLSSLSYGDDVHVRCPDLQNIYHFQVVTRGECRWFFRDERLKLTRGQALMMNPGEQIDLAYSDDCEKIIVKVPEALVKEVCREQSGRVPAAGLRFERKIIQLEQSLGFMRLLDALLLEANETELDLSHLQLPYRDILIRKLLQQFDSNAGASEEAHLHDRGFSRLLAHIDAHIRDDIGVEDLAQMGNVSVRTVYNLFAKYFNVTPKLYIKQAKLKSLREELRHNNGHCNVTGVALDYGFTHLGRFSSDYRKMFGELPSETLKRAR</sequence>
<protein>
    <submittedName>
        <fullName evidence="6">AraC family transcriptional regulator</fullName>
    </submittedName>
</protein>
<keyword evidence="1" id="KW-0805">Transcription regulation</keyword>
<evidence type="ECO:0000313" key="7">
    <source>
        <dbReference type="Proteomes" id="UP000810171"/>
    </source>
</evidence>
<dbReference type="EMBL" id="JACVEW010000012">
    <property type="protein sequence ID" value="MBP0048932.1"/>
    <property type="molecule type" value="Genomic_DNA"/>
</dbReference>
<dbReference type="PANTHER" id="PTHR46796:SF6">
    <property type="entry name" value="ARAC SUBFAMILY"/>
    <property type="match status" value="1"/>
</dbReference>
<dbReference type="SUPFAM" id="SSF46689">
    <property type="entry name" value="Homeodomain-like"/>
    <property type="match status" value="1"/>
</dbReference>
<keyword evidence="2" id="KW-0238">DNA-binding</keyword>
<evidence type="ECO:0000256" key="1">
    <source>
        <dbReference type="ARBA" id="ARBA00023015"/>
    </source>
</evidence>
<dbReference type="PROSITE" id="PS01124">
    <property type="entry name" value="HTH_ARAC_FAMILY_2"/>
    <property type="match status" value="1"/>
</dbReference>
<dbReference type="PROSITE" id="PS00041">
    <property type="entry name" value="HTH_ARAC_FAMILY_1"/>
    <property type="match status" value="1"/>
</dbReference>
<dbReference type="InterPro" id="IPR009057">
    <property type="entry name" value="Homeodomain-like_sf"/>
</dbReference>
<evidence type="ECO:0000256" key="4">
    <source>
        <dbReference type="ARBA" id="ARBA00023163"/>
    </source>
</evidence>
<organism evidence="6 7">
    <name type="scientific">Marinobacterium alkalitolerans</name>
    <dbReference type="NCBI Taxonomy" id="1542925"/>
    <lineage>
        <taxon>Bacteria</taxon>
        <taxon>Pseudomonadati</taxon>
        <taxon>Pseudomonadota</taxon>
        <taxon>Gammaproteobacteria</taxon>
        <taxon>Oceanospirillales</taxon>
        <taxon>Oceanospirillaceae</taxon>
        <taxon>Marinobacterium</taxon>
    </lineage>
</organism>
<keyword evidence="7" id="KW-1185">Reference proteome</keyword>
<dbReference type="RefSeq" id="WP_209287548.1">
    <property type="nucleotide sequence ID" value="NZ_JACVEW010000012.1"/>
</dbReference>
<accession>A0ABS3ZB67</accession>
<keyword evidence="4" id="KW-0804">Transcription</keyword>
<name>A0ABS3ZB67_9GAMM</name>
<dbReference type="Proteomes" id="UP000810171">
    <property type="component" value="Unassembled WGS sequence"/>
</dbReference>
<evidence type="ECO:0000313" key="6">
    <source>
        <dbReference type="EMBL" id="MBP0048932.1"/>
    </source>
</evidence>
<proteinExistence type="predicted"/>
<dbReference type="InterPro" id="IPR037923">
    <property type="entry name" value="HTH-like"/>
</dbReference>
<evidence type="ECO:0000256" key="2">
    <source>
        <dbReference type="ARBA" id="ARBA00023125"/>
    </source>
</evidence>
<dbReference type="InterPro" id="IPR035418">
    <property type="entry name" value="AraC-bd_2"/>
</dbReference>
<dbReference type="InterPro" id="IPR018062">
    <property type="entry name" value="HTH_AraC-typ_CS"/>
</dbReference>
<evidence type="ECO:0000259" key="5">
    <source>
        <dbReference type="PROSITE" id="PS01124"/>
    </source>
</evidence>
<dbReference type="InterPro" id="IPR050204">
    <property type="entry name" value="AraC_XylS_family_regulators"/>
</dbReference>
<dbReference type="SUPFAM" id="SSF51215">
    <property type="entry name" value="Regulatory protein AraC"/>
    <property type="match status" value="1"/>
</dbReference>
<reference evidence="6 7" key="1">
    <citation type="submission" date="2020-09" db="EMBL/GenBank/DDBJ databases">
        <authorList>
            <person name="Tanuku N.R.S."/>
        </authorList>
    </citation>
    <scope>NUCLEOTIDE SEQUENCE [LARGE SCALE GENOMIC DNA]</scope>
    <source>
        <strain evidence="6 7">AK62</strain>
    </source>
</reference>